<keyword evidence="2" id="KW-1185">Reference proteome</keyword>
<proteinExistence type="predicted"/>
<evidence type="ECO:0000313" key="1">
    <source>
        <dbReference type="EMBL" id="CAI5747148.1"/>
    </source>
</evidence>
<dbReference type="EMBL" id="CANTFM010002676">
    <property type="protein sequence ID" value="CAI5747148.1"/>
    <property type="molecule type" value="Genomic_DNA"/>
</dbReference>
<sequence>MRRLYMVTTQPHPLHEDGCLREMTTEELEALSVYVERQLDLPGPPTFLSFTIPALKRAAMMAYHSEQVEGKLIADVPARVRLGRNISRGFLLRELTAANAQSEEGKRRMRNLIKAAQRIVFDGNHTLTFVFMSRVAAAKWENAEMKLRNCAIQLH</sequence>
<evidence type="ECO:0000313" key="2">
    <source>
        <dbReference type="Proteomes" id="UP001162029"/>
    </source>
</evidence>
<protein>
    <submittedName>
        <fullName evidence="1">Uncharacterized protein</fullName>
    </submittedName>
</protein>
<accession>A0AAV0VEZ1</accession>
<name>A0AAV0VEZ1_9STRA</name>
<dbReference type="AlphaFoldDB" id="A0AAV0VEZ1"/>
<dbReference type="Proteomes" id="UP001162029">
    <property type="component" value="Unassembled WGS sequence"/>
</dbReference>
<gene>
    <name evidence="1" type="ORF">PDE001_LOCUS12076</name>
</gene>
<reference evidence="1" key="1">
    <citation type="submission" date="2022-12" db="EMBL/GenBank/DDBJ databases">
        <authorList>
            <person name="Webb A."/>
        </authorList>
    </citation>
    <scope>NUCLEOTIDE SEQUENCE</scope>
    <source>
        <strain evidence="1">Pd1</strain>
    </source>
</reference>
<organism evidence="1 2">
    <name type="scientific">Peronospora destructor</name>
    <dbReference type="NCBI Taxonomy" id="86335"/>
    <lineage>
        <taxon>Eukaryota</taxon>
        <taxon>Sar</taxon>
        <taxon>Stramenopiles</taxon>
        <taxon>Oomycota</taxon>
        <taxon>Peronosporomycetes</taxon>
        <taxon>Peronosporales</taxon>
        <taxon>Peronosporaceae</taxon>
        <taxon>Peronospora</taxon>
    </lineage>
</organism>
<comment type="caution">
    <text evidence="1">The sequence shown here is derived from an EMBL/GenBank/DDBJ whole genome shotgun (WGS) entry which is preliminary data.</text>
</comment>